<dbReference type="GO" id="GO:0008270">
    <property type="term" value="F:zinc ion binding"/>
    <property type="evidence" value="ECO:0007669"/>
    <property type="project" value="UniProtKB-KW"/>
</dbReference>
<dbReference type="InterPro" id="IPR004504">
    <property type="entry name" value="DNA_repair_RadA"/>
</dbReference>
<name>A0A6J6SKK4_9ZZZZ</name>
<dbReference type="PROSITE" id="PS50162">
    <property type="entry name" value="RECA_2"/>
    <property type="match status" value="1"/>
</dbReference>
<keyword evidence="4" id="KW-0863">Zinc-finger</keyword>
<dbReference type="InterPro" id="IPR027417">
    <property type="entry name" value="P-loop_NTPase"/>
</dbReference>
<dbReference type="NCBIfam" id="TIGR00416">
    <property type="entry name" value="sms"/>
    <property type="match status" value="1"/>
</dbReference>
<evidence type="ECO:0000256" key="3">
    <source>
        <dbReference type="ARBA" id="ARBA00022763"/>
    </source>
</evidence>
<gene>
    <name evidence="12" type="ORF">UFOPK2786_00455</name>
</gene>
<evidence type="ECO:0000259" key="11">
    <source>
        <dbReference type="PROSITE" id="PS50162"/>
    </source>
</evidence>
<dbReference type="InterPro" id="IPR020588">
    <property type="entry name" value="RecA_ATP-bd"/>
</dbReference>
<keyword evidence="1" id="KW-0479">Metal-binding</keyword>
<reference evidence="12" key="1">
    <citation type="submission" date="2020-05" db="EMBL/GenBank/DDBJ databases">
        <authorList>
            <person name="Chiriac C."/>
            <person name="Salcher M."/>
            <person name="Ghai R."/>
            <person name="Kavagutti S V."/>
        </authorList>
    </citation>
    <scope>NUCLEOTIDE SEQUENCE</scope>
</reference>
<dbReference type="Pfam" id="PF18073">
    <property type="entry name" value="Zn_ribbon_LapB"/>
    <property type="match status" value="1"/>
</dbReference>
<dbReference type="GO" id="GO:0000725">
    <property type="term" value="P:recombinational repair"/>
    <property type="evidence" value="ECO:0007669"/>
    <property type="project" value="TreeGrafter"/>
</dbReference>
<evidence type="ECO:0000256" key="10">
    <source>
        <dbReference type="ARBA" id="ARBA00023204"/>
    </source>
</evidence>
<dbReference type="GO" id="GO:0140664">
    <property type="term" value="F:ATP-dependent DNA damage sensor activity"/>
    <property type="evidence" value="ECO:0007669"/>
    <property type="project" value="InterPro"/>
</dbReference>
<evidence type="ECO:0000256" key="1">
    <source>
        <dbReference type="ARBA" id="ARBA00022723"/>
    </source>
</evidence>
<keyword evidence="2" id="KW-0547">Nucleotide-binding</keyword>
<keyword evidence="8" id="KW-0346">Stress response</keyword>
<evidence type="ECO:0000256" key="7">
    <source>
        <dbReference type="ARBA" id="ARBA00022840"/>
    </source>
</evidence>
<dbReference type="InterPro" id="IPR014721">
    <property type="entry name" value="Ribsml_uS5_D2-typ_fold_subgr"/>
</dbReference>
<accession>A0A6J6SKK4</accession>
<dbReference type="InterPro" id="IPR003593">
    <property type="entry name" value="AAA+_ATPase"/>
</dbReference>
<keyword evidence="6" id="KW-0862">Zinc</keyword>
<dbReference type="CDD" id="cd01121">
    <property type="entry name" value="RadA_SMS_N"/>
    <property type="match status" value="1"/>
</dbReference>
<dbReference type="SUPFAM" id="SSF54211">
    <property type="entry name" value="Ribosomal protein S5 domain 2-like"/>
    <property type="match status" value="1"/>
</dbReference>
<dbReference type="GO" id="GO:0005524">
    <property type="term" value="F:ATP binding"/>
    <property type="evidence" value="ECO:0007669"/>
    <property type="project" value="UniProtKB-KW"/>
</dbReference>
<dbReference type="Gene3D" id="3.40.50.300">
    <property type="entry name" value="P-loop containing nucleotide triphosphate hydrolases"/>
    <property type="match status" value="1"/>
</dbReference>
<evidence type="ECO:0000313" key="12">
    <source>
        <dbReference type="EMBL" id="CAB4735402.1"/>
    </source>
</evidence>
<dbReference type="GO" id="GO:0005829">
    <property type="term" value="C:cytosol"/>
    <property type="evidence" value="ECO:0007669"/>
    <property type="project" value="TreeGrafter"/>
</dbReference>
<dbReference type="InterPro" id="IPR020568">
    <property type="entry name" value="Ribosomal_Su5_D2-typ_SF"/>
</dbReference>
<keyword evidence="9" id="KW-0238">DNA-binding</keyword>
<keyword evidence="3" id="KW-0227">DNA damage</keyword>
<protein>
    <submittedName>
        <fullName evidence="12">Unannotated protein</fullName>
    </submittedName>
</protein>
<dbReference type="Pfam" id="PF13481">
    <property type="entry name" value="AAA_25"/>
    <property type="match status" value="1"/>
</dbReference>
<keyword evidence="7" id="KW-0067">ATP-binding</keyword>
<evidence type="ECO:0000256" key="9">
    <source>
        <dbReference type="ARBA" id="ARBA00023125"/>
    </source>
</evidence>
<keyword evidence="10" id="KW-0234">DNA repair</keyword>
<dbReference type="PANTHER" id="PTHR32472:SF10">
    <property type="entry name" value="DNA REPAIR PROTEIN RADA-LIKE PROTEIN"/>
    <property type="match status" value="1"/>
</dbReference>
<dbReference type="GO" id="GO:0016787">
    <property type="term" value="F:hydrolase activity"/>
    <property type="evidence" value="ECO:0007669"/>
    <property type="project" value="UniProtKB-KW"/>
</dbReference>
<evidence type="ECO:0000256" key="6">
    <source>
        <dbReference type="ARBA" id="ARBA00022833"/>
    </source>
</evidence>
<dbReference type="EMBL" id="CAEZYW010000048">
    <property type="protein sequence ID" value="CAB4735402.1"/>
    <property type="molecule type" value="Genomic_DNA"/>
</dbReference>
<evidence type="ECO:0000256" key="8">
    <source>
        <dbReference type="ARBA" id="ARBA00023016"/>
    </source>
</evidence>
<evidence type="ECO:0000256" key="5">
    <source>
        <dbReference type="ARBA" id="ARBA00022801"/>
    </source>
</evidence>
<sequence>MARVAPKQAPYRCSDCGWTAAKWAGRCGECQAWGTVNEVGATRARGTASARVTTPAVPIGDVDLTAAQSRPTGVSEFDRVLGGGIVPGAVLLLAGEPGVGKSTLLLDVASRWAESGHRTLYITGEESAAQVRLRAERIGALAADLYLAAETDLGAVLGHIDAVQPTLLVLDSVQTISSSEIDGSAGGVTQVREVAASLIARSKELGMATVIVGHVTKDGTVAGPRALEHLVDVVLHFEGDRQASLRLVRAVKNRYGPADEIGCFELVDDGIIGLADPSGLFLGDRHSPAPGTCVTVTVEGRRPLVAEVQALIAPTNAPQPRRVTSGLDSSRIAMMLGVLERRAGLKLAANDCFVATVGGVRLAEPATDLAIALAVAGSVTEQALPVGLVAVGEIGLSGDVRRVTALGRRLSEAARLGFTDAIVPARTEPAGPATAESIRVHEVSSVAEALAVARRLSTPPR</sequence>
<dbReference type="SUPFAM" id="SSF52540">
    <property type="entry name" value="P-loop containing nucleoside triphosphate hydrolases"/>
    <property type="match status" value="1"/>
</dbReference>
<organism evidence="12">
    <name type="scientific">freshwater metagenome</name>
    <dbReference type="NCBI Taxonomy" id="449393"/>
    <lineage>
        <taxon>unclassified sequences</taxon>
        <taxon>metagenomes</taxon>
        <taxon>ecological metagenomes</taxon>
    </lineage>
</organism>
<proteinExistence type="inferred from homology"/>
<keyword evidence="5" id="KW-0378">Hydrolase</keyword>
<evidence type="ECO:0000256" key="2">
    <source>
        <dbReference type="ARBA" id="ARBA00022741"/>
    </source>
</evidence>
<dbReference type="Gene3D" id="3.30.230.10">
    <property type="match status" value="1"/>
</dbReference>
<dbReference type="AlphaFoldDB" id="A0A6J6SKK4"/>
<dbReference type="HAMAP" id="MF_01498">
    <property type="entry name" value="RadA_bact"/>
    <property type="match status" value="1"/>
</dbReference>
<dbReference type="InterPro" id="IPR041166">
    <property type="entry name" value="Rubredoxin_2"/>
</dbReference>
<evidence type="ECO:0000256" key="4">
    <source>
        <dbReference type="ARBA" id="ARBA00022771"/>
    </source>
</evidence>
<dbReference type="PRINTS" id="PR01874">
    <property type="entry name" value="DNAREPAIRADA"/>
</dbReference>
<dbReference type="GO" id="GO:0003684">
    <property type="term" value="F:damaged DNA binding"/>
    <property type="evidence" value="ECO:0007669"/>
    <property type="project" value="InterPro"/>
</dbReference>
<dbReference type="SMART" id="SM00382">
    <property type="entry name" value="AAA"/>
    <property type="match status" value="1"/>
</dbReference>
<dbReference type="PANTHER" id="PTHR32472">
    <property type="entry name" value="DNA REPAIR PROTEIN RADA"/>
    <property type="match status" value="1"/>
</dbReference>
<feature type="domain" description="RecA family profile 1" evidence="11">
    <location>
        <begin position="66"/>
        <end position="215"/>
    </location>
</feature>
<dbReference type="FunFam" id="3.40.50.300:FF:000050">
    <property type="entry name" value="DNA repair protein RadA"/>
    <property type="match status" value="1"/>
</dbReference>